<evidence type="ECO:0000313" key="3">
    <source>
        <dbReference type="Proteomes" id="UP001210925"/>
    </source>
</evidence>
<dbReference type="AlphaFoldDB" id="A0AAD5UR17"/>
<sequence>MASKKRKDDQDLDDLVAAIEKYNNVDIVRIFNIEHRLPEIHSEKCAGVVKKNAQTGAKNDAKLLSSLIEKDPKFGHGNVKGKLEKERQDAKKRLREKIKSARK</sequence>
<proteinExistence type="predicted"/>
<feature type="region of interest" description="Disordered" evidence="1">
    <location>
        <begin position="75"/>
        <end position="103"/>
    </location>
</feature>
<feature type="compositionally biased region" description="Basic residues" evidence="1">
    <location>
        <begin position="92"/>
        <end position="103"/>
    </location>
</feature>
<dbReference type="Proteomes" id="UP001210925">
    <property type="component" value="Unassembled WGS sequence"/>
</dbReference>
<comment type="caution">
    <text evidence="2">The sequence shown here is derived from an EMBL/GenBank/DDBJ whole genome shotgun (WGS) entry which is preliminary data.</text>
</comment>
<organism evidence="2 3">
    <name type="scientific">Boothiomyces macroporosus</name>
    <dbReference type="NCBI Taxonomy" id="261099"/>
    <lineage>
        <taxon>Eukaryota</taxon>
        <taxon>Fungi</taxon>
        <taxon>Fungi incertae sedis</taxon>
        <taxon>Chytridiomycota</taxon>
        <taxon>Chytridiomycota incertae sedis</taxon>
        <taxon>Chytridiomycetes</taxon>
        <taxon>Rhizophydiales</taxon>
        <taxon>Terramycetaceae</taxon>
        <taxon>Boothiomyces</taxon>
    </lineage>
</organism>
<evidence type="ECO:0000256" key="1">
    <source>
        <dbReference type="SAM" id="MobiDB-lite"/>
    </source>
</evidence>
<reference evidence="2" key="1">
    <citation type="submission" date="2020-05" db="EMBL/GenBank/DDBJ databases">
        <title>Phylogenomic resolution of chytrid fungi.</title>
        <authorList>
            <person name="Stajich J.E."/>
            <person name="Amses K."/>
            <person name="Simmons R."/>
            <person name="Seto K."/>
            <person name="Myers J."/>
            <person name="Bonds A."/>
            <person name="Quandt C.A."/>
            <person name="Barry K."/>
            <person name="Liu P."/>
            <person name="Grigoriev I."/>
            <person name="Longcore J.E."/>
            <person name="James T.Y."/>
        </authorList>
    </citation>
    <scope>NUCLEOTIDE SEQUENCE</scope>
    <source>
        <strain evidence="2">PLAUS21</strain>
    </source>
</reference>
<feature type="compositionally biased region" description="Basic and acidic residues" evidence="1">
    <location>
        <begin position="81"/>
        <end position="91"/>
    </location>
</feature>
<protein>
    <submittedName>
        <fullName evidence="2">Uncharacterized protein</fullName>
    </submittedName>
</protein>
<name>A0AAD5UR17_9FUNG</name>
<keyword evidence="3" id="KW-1185">Reference proteome</keyword>
<gene>
    <name evidence="2" type="ORF">HK103_003821</name>
</gene>
<evidence type="ECO:0000313" key="2">
    <source>
        <dbReference type="EMBL" id="KAJ3261978.1"/>
    </source>
</evidence>
<dbReference type="EMBL" id="JADGKB010000003">
    <property type="protein sequence ID" value="KAJ3261978.1"/>
    <property type="molecule type" value="Genomic_DNA"/>
</dbReference>
<accession>A0AAD5UR17</accession>